<dbReference type="PANTHER" id="PTHR11860:SF101">
    <property type="entry name" value="CMRF35-LIKE MOLECULE 1"/>
    <property type="match status" value="1"/>
</dbReference>
<dbReference type="AlphaFoldDB" id="A0A8J6A375"/>
<dbReference type="InterPro" id="IPR050671">
    <property type="entry name" value="CD300_family_receptors"/>
</dbReference>
<gene>
    <name evidence="12" type="ORF">J0S82_017189</name>
</gene>
<keyword evidence="9" id="KW-0675">Receptor</keyword>
<keyword evidence="3 11" id="KW-0812">Transmembrane</keyword>
<evidence type="ECO:0000256" key="4">
    <source>
        <dbReference type="ARBA" id="ARBA00022729"/>
    </source>
</evidence>
<evidence type="ECO:0000313" key="13">
    <source>
        <dbReference type="Proteomes" id="UP000700334"/>
    </source>
</evidence>
<protein>
    <submittedName>
        <fullName evidence="12">CMRF35-like molecule 7</fullName>
    </submittedName>
</protein>
<dbReference type="GO" id="GO:0005886">
    <property type="term" value="C:plasma membrane"/>
    <property type="evidence" value="ECO:0007669"/>
    <property type="project" value="UniProtKB-SubCell"/>
</dbReference>
<dbReference type="OrthoDB" id="9665428at2759"/>
<reference evidence="12" key="1">
    <citation type="journal article" date="2021" name="Evol. Appl.">
        <title>The genome of the Pyrenean desman and the effects of bottlenecks and inbreeding on the genomic landscape of an endangered species.</title>
        <authorList>
            <person name="Escoda L."/>
            <person name="Castresana J."/>
        </authorList>
    </citation>
    <scope>NUCLEOTIDE SEQUENCE</scope>
    <source>
        <strain evidence="12">IBE-C5619</strain>
    </source>
</reference>
<dbReference type="InterPro" id="IPR013783">
    <property type="entry name" value="Ig-like_fold"/>
</dbReference>
<dbReference type="GO" id="GO:0004888">
    <property type="term" value="F:transmembrane signaling receptor activity"/>
    <property type="evidence" value="ECO:0007669"/>
    <property type="project" value="TreeGrafter"/>
</dbReference>
<evidence type="ECO:0000256" key="2">
    <source>
        <dbReference type="ARBA" id="ARBA00022475"/>
    </source>
</evidence>
<dbReference type="Gene3D" id="2.60.40.10">
    <property type="entry name" value="Immunoglobulins"/>
    <property type="match status" value="1"/>
</dbReference>
<evidence type="ECO:0000256" key="9">
    <source>
        <dbReference type="ARBA" id="ARBA00023170"/>
    </source>
</evidence>
<keyword evidence="6 11" id="KW-1133">Transmembrane helix</keyword>
<keyword evidence="5" id="KW-0391">Immunity</keyword>
<feature type="transmembrane region" description="Helical" evidence="11">
    <location>
        <begin position="148"/>
        <end position="169"/>
    </location>
</feature>
<name>A0A8J6A375_GALPY</name>
<dbReference type="SUPFAM" id="SSF48726">
    <property type="entry name" value="Immunoglobulin"/>
    <property type="match status" value="1"/>
</dbReference>
<keyword evidence="2" id="KW-1003">Cell membrane</keyword>
<evidence type="ECO:0000256" key="3">
    <source>
        <dbReference type="ARBA" id="ARBA00022692"/>
    </source>
</evidence>
<organism evidence="12 13">
    <name type="scientific">Galemys pyrenaicus</name>
    <name type="common">Iberian desman</name>
    <name type="synonym">Pyrenean desman</name>
    <dbReference type="NCBI Taxonomy" id="202257"/>
    <lineage>
        <taxon>Eukaryota</taxon>
        <taxon>Metazoa</taxon>
        <taxon>Chordata</taxon>
        <taxon>Craniata</taxon>
        <taxon>Vertebrata</taxon>
        <taxon>Euteleostomi</taxon>
        <taxon>Mammalia</taxon>
        <taxon>Eutheria</taxon>
        <taxon>Laurasiatheria</taxon>
        <taxon>Eulipotyphla</taxon>
        <taxon>Talpidae</taxon>
        <taxon>Galemys</taxon>
    </lineage>
</organism>
<evidence type="ECO:0000256" key="11">
    <source>
        <dbReference type="SAM" id="Phobius"/>
    </source>
</evidence>
<comment type="caution">
    <text evidence="12">The sequence shown here is derived from an EMBL/GenBank/DDBJ whole genome shotgun (WGS) entry which is preliminary data.</text>
</comment>
<sequence length="192" mass="21046">MFKSSSSADGANRRQEAAGLCAVGVTEQEVKHDHVSIRDHPKYHTFTVTLEELRLDVADTYWCGIERNGTDLGDQVKVTVDPAVTRMCCPQCFAWAVAGDRAAARVKPTSEHSLLQGRTPGRAGKRALESAHILGLSPRSSLLCCIHFWLPVLLKLPLLLCLLGAILWVRRPQRGPPDMEPATPCPSVCPQK</sequence>
<evidence type="ECO:0000313" key="12">
    <source>
        <dbReference type="EMBL" id="KAG8511876.1"/>
    </source>
</evidence>
<accession>A0A8J6A375</accession>
<keyword evidence="4" id="KW-0732">Signal</keyword>
<dbReference type="GO" id="GO:0002376">
    <property type="term" value="P:immune system process"/>
    <property type="evidence" value="ECO:0007669"/>
    <property type="project" value="UniProtKB-KW"/>
</dbReference>
<evidence type="ECO:0000256" key="5">
    <source>
        <dbReference type="ARBA" id="ARBA00022859"/>
    </source>
</evidence>
<comment type="subcellular location">
    <subcellularLocation>
        <location evidence="1">Cell membrane</location>
        <topology evidence="1">Single-pass type I membrane protein</topology>
    </subcellularLocation>
</comment>
<evidence type="ECO:0000256" key="1">
    <source>
        <dbReference type="ARBA" id="ARBA00004251"/>
    </source>
</evidence>
<evidence type="ECO:0000256" key="6">
    <source>
        <dbReference type="ARBA" id="ARBA00022989"/>
    </source>
</evidence>
<evidence type="ECO:0000256" key="10">
    <source>
        <dbReference type="ARBA" id="ARBA00023319"/>
    </source>
</evidence>
<dbReference type="PANTHER" id="PTHR11860">
    <property type="entry name" value="POLYMERIC-IMMUNOGLOBULIN RECEPTOR"/>
    <property type="match status" value="1"/>
</dbReference>
<dbReference type="EMBL" id="JAGFMF010011813">
    <property type="protein sequence ID" value="KAG8511876.1"/>
    <property type="molecule type" value="Genomic_DNA"/>
</dbReference>
<keyword evidence="10" id="KW-0393">Immunoglobulin domain</keyword>
<evidence type="ECO:0000256" key="8">
    <source>
        <dbReference type="ARBA" id="ARBA00023157"/>
    </source>
</evidence>
<dbReference type="InterPro" id="IPR036179">
    <property type="entry name" value="Ig-like_dom_sf"/>
</dbReference>
<keyword evidence="8" id="KW-1015">Disulfide bond</keyword>
<keyword evidence="7 11" id="KW-0472">Membrane</keyword>
<evidence type="ECO:0000256" key="7">
    <source>
        <dbReference type="ARBA" id="ARBA00023136"/>
    </source>
</evidence>
<keyword evidence="13" id="KW-1185">Reference proteome</keyword>
<proteinExistence type="predicted"/>
<dbReference type="Proteomes" id="UP000700334">
    <property type="component" value="Unassembled WGS sequence"/>
</dbReference>